<protein>
    <recommendedName>
        <fullName evidence="3">N-acetyltransferase domain-containing protein</fullName>
    </recommendedName>
</protein>
<evidence type="ECO:0000256" key="1">
    <source>
        <dbReference type="ARBA" id="ARBA00022679"/>
    </source>
</evidence>
<dbReference type="SUPFAM" id="SSF55729">
    <property type="entry name" value="Acyl-CoA N-acyltransferases (Nat)"/>
    <property type="match status" value="2"/>
</dbReference>
<feature type="domain" description="N-acetyltransferase" evidence="3">
    <location>
        <begin position="147"/>
        <end position="288"/>
    </location>
</feature>
<dbReference type="RefSeq" id="WP_058529785.1">
    <property type="nucleotide sequence ID" value="NZ_CAAAHZ010000009.1"/>
</dbReference>
<keyword evidence="2" id="KW-0012">Acyltransferase</keyword>
<feature type="domain" description="N-acetyltransferase" evidence="3">
    <location>
        <begin position="3"/>
        <end position="137"/>
    </location>
</feature>
<dbReference type="Pfam" id="PF00583">
    <property type="entry name" value="Acetyltransf_1"/>
    <property type="match status" value="2"/>
</dbReference>
<name>A0A0W0VJ82_9GAMM</name>
<evidence type="ECO:0000313" key="5">
    <source>
        <dbReference type="Proteomes" id="UP000054997"/>
    </source>
</evidence>
<dbReference type="PANTHER" id="PTHR43877">
    <property type="entry name" value="AMINOALKYLPHOSPHONATE N-ACETYLTRANSFERASE-RELATED-RELATED"/>
    <property type="match status" value="1"/>
</dbReference>
<reference evidence="4 5" key="1">
    <citation type="submission" date="2015-11" db="EMBL/GenBank/DDBJ databases">
        <title>Genomic analysis of 38 Legionella species identifies large and diverse effector repertoires.</title>
        <authorList>
            <person name="Burstein D."/>
            <person name="Amaro F."/>
            <person name="Zusman T."/>
            <person name="Lifshitz Z."/>
            <person name="Cohen O."/>
            <person name="Gilbert J.A."/>
            <person name="Pupko T."/>
            <person name="Shuman H.A."/>
            <person name="Segal G."/>
        </authorList>
    </citation>
    <scope>NUCLEOTIDE SEQUENCE [LARGE SCALE GENOMIC DNA]</scope>
    <source>
        <strain evidence="4 5">ATCC 49505</strain>
    </source>
</reference>
<keyword evidence="5" id="KW-1185">Reference proteome</keyword>
<dbReference type="Gene3D" id="3.40.630.30">
    <property type="match status" value="1"/>
</dbReference>
<dbReference type="Proteomes" id="UP000054997">
    <property type="component" value="Unassembled WGS sequence"/>
</dbReference>
<dbReference type="EMBL" id="LNYK01000030">
    <property type="protein sequence ID" value="KTD20181.1"/>
    <property type="molecule type" value="Genomic_DNA"/>
</dbReference>
<proteinExistence type="predicted"/>
<gene>
    <name evidence="4" type="ORF">Llon_1802</name>
</gene>
<dbReference type="OrthoDB" id="9796919at2"/>
<evidence type="ECO:0000256" key="2">
    <source>
        <dbReference type="ARBA" id="ARBA00023315"/>
    </source>
</evidence>
<dbReference type="PROSITE" id="PS51186">
    <property type="entry name" value="GNAT"/>
    <property type="match status" value="2"/>
</dbReference>
<sequence length="288" mass="33038">MLTFVERLNRTQIRQLERLLSQCKKKDGNTIPVYQQIITKPRELACNALYYQDRELVGFLAVFFFYENACEISLMVAPHCRGRGIGRELLASILFLLDNSAIDSLVFSAPHQVANPFLERCHAEYLHSEFAMERKNTKLETLPDNPLRIRTATERDIPFMCALDKVCFNGGDADMANQLELILRDKNRTVFIALLNDRPVAKAHVYWDQSVARFSDIAVLPEAQGKGYGRALIAYCINHALKQQKRVLHLDVEAQNQNALRLYASLGFKVVNAYDFWRVSLDILQKRS</sequence>
<organism evidence="4 5">
    <name type="scientific">Legionella londiniensis</name>
    <dbReference type="NCBI Taxonomy" id="45068"/>
    <lineage>
        <taxon>Bacteria</taxon>
        <taxon>Pseudomonadati</taxon>
        <taxon>Pseudomonadota</taxon>
        <taxon>Gammaproteobacteria</taxon>
        <taxon>Legionellales</taxon>
        <taxon>Legionellaceae</taxon>
        <taxon>Legionella</taxon>
    </lineage>
</organism>
<accession>A0A0W0VJ82</accession>
<dbReference type="AlphaFoldDB" id="A0A0W0VJ82"/>
<dbReference type="InterPro" id="IPR050832">
    <property type="entry name" value="Bact_Acetyltransf"/>
</dbReference>
<evidence type="ECO:0000259" key="3">
    <source>
        <dbReference type="PROSITE" id="PS51186"/>
    </source>
</evidence>
<evidence type="ECO:0000313" key="4">
    <source>
        <dbReference type="EMBL" id="KTD20181.1"/>
    </source>
</evidence>
<comment type="caution">
    <text evidence="4">The sequence shown here is derived from an EMBL/GenBank/DDBJ whole genome shotgun (WGS) entry which is preliminary data.</text>
</comment>
<dbReference type="InterPro" id="IPR000182">
    <property type="entry name" value="GNAT_dom"/>
</dbReference>
<keyword evidence="1" id="KW-0808">Transferase</keyword>
<dbReference type="STRING" id="45068.Llon_1802"/>
<dbReference type="InterPro" id="IPR016181">
    <property type="entry name" value="Acyl_CoA_acyltransferase"/>
</dbReference>
<dbReference type="GO" id="GO:0016747">
    <property type="term" value="F:acyltransferase activity, transferring groups other than amino-acyl groups"/>
    <property type="evidence" value="ECO:0007669"/>
    <property type="project" value="InterPro"/>
</dbReference>
<dbReference type="CDD" id="cd04301">
    <property type="entry name" value="NAT_SF"/>
    <property type="match status" value="2"/>
</dbReference>
<dbReference type="PATRIC" id="fig|45068.5.peg.1960"/>